<sequence>KRKSYISYDMYVDNTLNITDKDDALKMGTFKAKHKIYKLIGLLLTRVNCSILSEMGKRAILSLLKALEEHMAARLCFHKFKWLEIVLTRDGWGYIQIYEKVKNKISASEFRNILLKIPYHNNWRAQVQQNLTAIEEQLESADLFLDFLLNGTSLRGQQSLITFPSHFELI</sequence>
<dbReference type="AlphaFoldDB" id="K3ZFL2"/>
<name>K3ZFL2_SETIT</name>
<dbReference type="EnsemblPlants" id="KQL16754">
    <property type="protein sequence ID" value="KQL16754"/>
    <property type="gene ID" value="SETIT_025364mg"/>
</dbReference>
<protein>
    <submittedName>
        <fullName evidence="1">Uncharacterized protein</fullName>
    </submittedName>
</protein>
<dbReference type="InParanoid" id="K3ZFL2"/>
<organism evidence="1 2">
    <name type="scientific">Setaria italica</name>
    <name type="common">Foxtail millet</name>
    <name type="synonym">Panicum italicum</name>
    <dbReference type="NCBI Taxonomy" id="4555"/>
    <lineage>
        <taxon>Eukaryota</taxon>
        <taxon>Viridiplantae</taxon>
        <taxon>Streptophyta</taxon>
        <taxon>Embryophyta</taxon>
        <taxon>Tracheophyta</taxon>
        <taxon>Spermatophyta</taxon>
        <taxon>Magnoliopsida</taxon>
        <taxon>Liliopsida</taxon>
        <taxon>Poales</taxon>
        <taxon>Poaceae</taxon>
        <taxon>PACMAD clade</taxon>
        <taxon>Panicoideae</taxon>
        <taxon>Panicodae</taxon>
        <taxon>Paniceae</taxon>
        <taxon>Cenchrinae</taxon>
        <taxon>Setaria</taxon>
    </lineage>
</organism>
<evidence type="ECO:0000313" key="1">
    <source>
        <dbReference type="EnsemblPlants" id="KQL16754"/>
    </source>
</evidence>
<evidence type="ECO:0000313" key="2">
    <source>
        <dbReference type="Proteomes" id="UP000004995"/>
    </source>
</evidence>
<reference evidence="2" key="1">
    <citation type="journal article" date="2012" name="Nat. Biotechnol.">
        <title>Reference genome sequence of the model plant Setaria.</title>
        <authorList>
            <person name="Bennetzen J.L."/>
            <person name="Schmutz J."/>
            <person name="Wang H."/>
            <person name="Percifield R."/>
            <person name="Hawkins J."/>
            <person name="Pontaroli A.C."/>
            <person name="Estep M."/>
            <person name="Feng L."/>
            <person name="Vaughn J.N."/>
            <person name="Grimwood J."/>
            <person name="Jenkins J."/>
            <person name="Barry K."/>
            <person name="Lindquist E."/>
            <person name="Hellsten U."/>
            <person name="Deshpande S."/>
            <person name="Wang X."/>
            <person name="Wu X."/>
            <person name="Mitros T."/>
            <person name="Triplett J."/>
            <person name="Yang X."/>
            <person name="Ye C.Y."/>
            <person name="Mauro-Herrera M."/>
            <person name="Wang L."/>
            <person name="Li P."/>
            <person name="Sharma M."/>
            <person name="Sharma R."/>
            <person name="Ronald P.C."/>
            <person name="Panaud O."/>
            <person name="Kellogg E.A."/>
            <person name="Brutnell T.P."/>
            <person name="Doust A.N."/>
            <person name="Tuskan G.A."/>
            <person name="Rokhsar D."/>
            <person name="Devos K.M."/>
        </authorList>
    </citation>
    <scope>NUCLEOTIDE SEQUENCE [LARGE SCALE GENOMIC DNA]</scope>
    <source>
        <strain evidence="2">cv. Yugu1</strain>
    </source>
</reference>
<reference evidence="1" key="2">
    <citation type="submission" date="2018-08" db="UniProtKB">
        <authorList>
            <consortium name="EnsemblPlants"/>
        </authorList>
    </citation>
    <scope>IDENTIFICATION</scope>
    <source>
        <strain evidence="1">Yugu1</strain>
    </source>
</reference>
<keyword evidence="2" id="KW-1185">Reference proteome</keyword>
<dbReference type="Proteomes" id="UP000004995">
    <property type="component" value="Unassembled WGS sequence"/>
</dbReference>
<dbReference type="Gramene" id="KQL16754">
    <property type="protein sequence ID" value="KQL16754"/>
    <property type="gene ID" value="SETIT_025364mg"/>
</dbReference>
<dbReference type="EMBL" id="AGNK02002052">
    <property type="status" value="NOT_ANNOTATED_CDS"/>
    <property type="molecule type" value="Genomic_DNA"/>
</dbReference>
<accession>K3ZFL2</accession>
<proteinExistence type="predicted"/>
<dbReference type="HOGENOM" id="CLU_1574779_0_0_1"/>